<evidence type="ECO:0000256" key="1">
    <source>
        <dbReference type="SAM" id="MobiDB-lite"/>
    </source>
</evidence>
<proteinExistence type="predicted"/>
<name>A0AAN7B6A6_9PEZI</name>
<dbReference type="InterPro" id="IPR021463">
    <property type="entry name" value="Methyltransf_34"/>
</dbReference>
<protein>
    <recommendedName>
        <fullName evidence="4">25S rRNA (Uridine(2843)-N(3))-methyltransferase</fullName>
    </recommendedName>
</protein>
<gene>
    <name evidence="2" type="ORF">QBC37DRAFT_289826</name>
</gene>
<dbReference type="Pfam" id="PF11312">
    <property type="entry name" value="Methyltransf_34"/>
    <property type="match status" value="1"/>
</dbReference>
<dbReference type="Proteomes" id="UP001301769">
    <property type="component" value="Unassembled WGS sequence"/>
</dbReference>
<dbReference type="EMBL" id="MU858144">
    <property type="protein sequence ID" value="KAK4211642.1"/>
    <property type="molecule type" value="Genomic_DNA"/>
</dbReference>
<feature type="compositionally biased region" description="Low complexity" evidence="1">
    <location>
        <begin position="34"/>
        <end position="43"/>
    </location>
</feature>
<organism evidence="2 3">
    <name type="scientific">Rhypophila decipiens</name>
    <dbReference type="NCBI Taxonomy" id="261697"/>
    <lineage>
        <taxon>Eukaryota</taxon>
        <taxon>Fungi</taxon>
        <taxon>Dikarya</taxon>
        <taxon>Ascomycota</taxon>
        <taxon>Pezizomycotina</taxon>
        <taxon>Sordariomycetes</taxon>
        <taxon>Sordariomycetidae</taxon>
        <taxon>Sordariales</taxon>
        <taxon>Naviculisporaceae</taxon>
        <taxon>Rhypophila</taxon>
    </lineage>
</organism>
<dbReference type="AlphaFoldDB" id="A0AAN7B6A6"/>
<comment type="caution">
    <text evidence="2">The sequence shown here is derived from an EMBL/GenBank/DDBJ whole genome shotgun (WGS) entry which is preliminary data.</text>
</comment>
<sequence length="376" mass="41234">MAGKRHGRSSATARPGTKSKDDTKKTSAKKVNASSLSSKPSNSQNQETGGLSRRHQQVTLNIFKDTFSSILASDTLSTTLQTIKQALFERDFTRAFGDADSLAVYAARWSPTRALGYASIFHRIYEQDHLQGLILPALDDQSQTTSNVLKLLCIGGGAAEIVAFGSFLGHIHQLSGTITLLDSGPWGQVVSQLQTSLTSLPQLSKYAGQALQQSNKPMISPAERLQSRFIQQDVLALDKVGLTEVINSTTPILATLLFTLNELFTTSGILKTTTFLLNLTATLPLGSLLLVVDSPGSYSETSVGKYPMQWLLDKVLLNTEHEPVEGRAWVKLESHDSLWFRLPDQPQGLDYPIALENMRYQLHLYRLVDAASLEDT</sequence>
<reference evidence="2" key="1">
    <citation type="journal article" date="2023" name="Mol. Phylogenet. Evol.">
        <title>Genome-scale phylogeny and comparative genomics of the fungal order Sordariales.</title>
        <authorList>
            <person name="Hensen N."/>
            <person name="Bonometti L."/>
            <person name="Westerberg I."/>
            <person name="Brannstrom I.O."/>
            <person name="Guillou S."/>
            <person name="Cros-Aarteil S."/>
            <person name="Calhoun S."/>
            <person name="Haridas S."/>
            <person name="Kuo A."/>
            <person name="Mondo S."/>
            <person name="Pangilinan J."/>
            <person name="Riley R."/>
            <person name="LaButti K."/>
            <person name="Andreopoulos B."/>
            <person name="Lipzen A."/>
            <person name="Chen C."/>
            <person name="Yan M."/>
            <person name="Daum C."/>
            <person name="Ng V."/>
            <person name="Clum A."/>
            <person name="Steindorff A."/>
            <person name="Ohm R.A."/>
            <person name="Martin F."/>
            <person name="Silar P."/>
            <person name="Natvig D.O."/>
            <person name="Lalanne C."/>
            <person name="Gautier V."/>
            <person name="Ament-Velasquez S.L."/>
            <person name="Kruys A."/>
            <person name="Hutchinson M.I."/>
            <person name="Powell A.J."/>
            <person name="Barry K."/>
            <person name="Miller A.N."/>
            <person name="Grigoriev I.V."/>
            <person name="Debuchy R."/>
            <person name="Gladieux P."/>
            <person name="Hiltunen Thoren M."/>
            <person name="Johannesson H."/>
        </authorList>
    </citation>
    <scope>NUCLEOTIDE SEQUENCE</scope>
    <source>
        <strain evidence="2">PSN293</strain>
    </source>
</reference>
<reference evidence="2" key="2">
    <citation type="submission" date="2023-05" db="EMBL/GenBank/DDBJ databases">
        <authorList>
            <consortium name="Lawrence Berkeley National Laboratory"/>
            <person name="Steindorff A."/>
            <person name="Hensen N."/>
            <person name="Bonometti L."/>
            <person name="Westerberg I."/>
            <person name="Brannstrom I.O."/>
            <person name="Guillou S."/>
            <person name="Cros-Aarteil S."/>
            <person name="Calhoun S."/>
            <person name="Haridas S."/>
            <person name="Kuo A."/>
            <person name="Mondo S."/>
            <person name="Pangilinan J."/>
            <person name="Riley R."/>
            <person name="Labutti K."/>
            <person name="Andreopoulos B."/>
            <person name="Lipzen A."/>
            <person name="Chen C."/>
            <person name="Yanf M."/>
            <person name="Daum C."/>
            <person name="Ng V."/>
            <person name="Clum A."/>
            <person name="Ohm R."/>
            <person name="Martin F."/>
            <person name="Silar P."/>
            <person name="Natvig D."/>
            <person name="Lalanne C."/>
            <person name="Gautier V."/>
            <person name="Ament-Velasquez S.L."/>
            <person name="Kruys A."/>
            <person name="Hutchinson M.I."/>
            <person name="Powell A.J."/>
            <person name="Barry K."/>
            <person name="Miller A.N."/>
            <person name="Grigoriev I.V."/>
            <person name="Debuchy R."/>
            <person name="Gladieux P."/>
            <person name="Thoren M.H."/>
            <person name="Johannesson H."/>
        </authorList>
    </citation>
    <scope>NUCLEOTIDE SEQUENCE</scope>
    <source>
        <strain evidence="2">PSN293</strain>
    </source>
</reference>
<evidence type="ECO:0000313" key="3">
    <source>
        <dbReference type="Proteomes" id="UP001301769"/>
    </source>
</evidence>
<evidence type="ECO:0000313" key="2">
    <source>
        <dbReference type="EMBL" id="KAK4211642.1"/>
    </source>
</evidence>
<evidence type="ECO:0008006" key="4">
    <source>
        <dbReference type="Google" id="ProtNLM"/>
    </source>
</evidence>
<keyword evidence="3" id="KW-1185">Reference proteome</keyword>
<accession>A0AAN7B6A6</accession>
<feature type="region of interest" description="Disordered" evidence="1">
    <location>
        <begin position="1"/>
        <end position="53"/>
    </location>
</feature>